<accession>A0A5P9QAR1</accession>
<gene>
    <name evidence="1" type="ORF">KDY119_02033</name>
</gene>
<reference evidence="1 2" key="1">
    <citation type="submission" date="2019-10" db="EMBL/GenBank/DDBJ databases">
        <title>Genome sequence of Luteimicrobium xylanilyticum HY-24.</title>
        <authorList>
            <person name="Kim D.Y."/>
            <person name="Park H.-Y."/>
        </authorList>
    </citation>
    <scope>NUCLEOTIDE SEQUENCE [LARGE SCALE GENOMIC DNA]</scope>
    <source>
        <strain evidence="1 2">HY-24</strain>
    </source>
</reference>
<dbReference type="KEGG" id="lxl:KDY119_02033"/>
<protein>
    <submittedName>
        <fullName evidence="1">Uncharacterized protein</fullName>
    </submittedName>
</protein>
<organism evidence="1 2">
    <name type="scientific">Luteimicrobium xylanilyticum</name>
    <dbReference type="NCBI Taxonomy" id="1133546"/>
    <lineage>
        <taxon>Bacteria</taxon>
        <taxon>Bacillati</taxon>
        <taxon>Actinomycetota</taxon>
        <taxon>Actinomycetes</taxon>
        <taxon>Micrococcales</taxon>
        <taxon>Luteimicrobium</taxon>
    </lineage>
</organism>
<sequence>MSDEIELISDGDGLAVIGDRAAVERFLGSAGVPSRDLGLAHVKSALSASAGVAQAGSEVAANASQWVKLTKESARAMKLDDMMKGATPGSVRAIVMKNGKTSKILEIVKSSPGQLLSNPAVLAGAAGIMAQLAMQQSMDEIADYLAVIDKKVDDILRAQRDAVLANMIGVDLVLGEAMTVREHTGRVSEVTWSKVQANAATLASTQAYALRQLDALAGKLENESKLGGVAELSKQAEATVQEWLAVVAHCFKLQDATAVLELDRVLDASPDELDKHRIGLRAAREQRLDLIARNTAQLLDRIAAASGIANAQVLLHPSVAPGVVRANNKVAGQIVDFRGSLGLEDGQRALEARRWLEAAGDTKDKVLGTSADGVEAAKRLGTGALSRARRMTGKVAGGIADRAMRGLDEPK</sequence>
<dbReference type="OrthoDB" id="4391631at2"/>
<dbReference type="Proteomes" id="UP000326702">
    <property type="component" value="Chromosome"/>
</dbReference>
<dbReference type="EMBL" id="CP045529">
    <property type="protein sequence ID" value="QFU98517.1"/>
    <property type="molecule type" value="Genomic_DNA"/>
</dbReference>
<evidence type="ECO:0000313" key="1">
    <source>
        <dbReference type="EMBL" id="QFU98517.1"/>
    </source>
</evidence>
<evidence type="ECO:0000313" key="2">
    <source>
        <dbReference type="Proteomes" id="UP000326702"/>
    </source>
</evidence>
<dbReference type="AlphaFoldDB" id="A0A5P9QAR1"/>
<proteinExistence type="predicted"/>
<name>A0A5P9QAR1_9MICO</name>
<keyword evidence="2" id="KW-1185">Reference proteome</keyword>